<organism evidence="2 3">
    <name type="scientific">Rhodobaculum claviforme</name>
    <dbReference type="NCBI Taxonomy" id="1549854"/>
    <lineage>
        <taxon>Bacteria</taxon>
        <taxon>Pseudomonadati</taxon>
        <taxon>Pseudomonadota</taxon>
        <taxon>Alphaproteobacteria</taxon>
        <taxon>Rhodobacterales</taxon>
        <taxon>Paracoccaceae</taxon>
        <taxon>Rhodobaculum</taxon>
    </lineage>
</organism>
<dbReference type="EMBL" id="NHSD01000260">
    <property type="protein sequence ID" value="MBK5927569.1"/>
    <property type="molecule type" value="Genomic_DNA"/>
</dbReference>
<proteinExistence type="predicted"/>
<feature type="signal peptide" evidence="1">
    <location>
        <begin position="1"/>
        <end position="18"/>
    </location>
</feature>
<keyword evidence="3" id="KW-1185">Reference proteome</keyword>
<accession>A0A934WJ78</accession>
<dbReference type="AlphaFoldDB" id="A0A934WJ78"/>
<evidence type="ECO:0000256" key="1">
    <source>
        <dbReference type="SAM" id="SignalP"/>
    </source>
</evidence>
<reference evidence="2" key="2">
    <citation type="journal article" date="2020" name="Microorganisms">
        <title>Osmotic Adaptation and Compatible Solute Biosynthesis of Phototrophic Bacteria as Revealed from Genome Analyses.</title>
        <authorList>
            <person name="Imhoff J.F."/>
            <person name="Rahn T."/>
            <person name="Kunzel S."/>
            <person name="Keller A."/>
            <person name="Neulinger S.C."/>
        </authorList>
    </citation>
    <scope>NUCLEOTIDE SEQUENCE</scope>
    <source>
        <strain evidence="2">LMG 28126</strain>
    </source>
</reference>
<reference evidence="2" key="1">
    <citation type="submission" date="2017-05" db="EMBL/GenBank/DDBJ databases">
        <authorList>
            <person name="Imhoff J.F."/>
            <person name="Rahn T."/>
            <person name="Kuenzel S."/>
            <person name="Neulinger S.C."/>
        </authorList>
    </citation>
    <scope>NUCLEOTIDE SEQUENCE</scope>
    <source>
        <strain evidence="2">LMG 28126</strain>
    </source>
</reference>
<feature type="chain" id="PRO_5037257313" evidence="1">
    <location>
        <begin position="19"/>
        <end position="131"/>
    </location>
</feature>
<name>A0A934WJ78_9RHOB</name>
<evidence type="ECO:0000313" key="2">
    <source>
        <dbReference type="EMBL" id="MBK5927569.1"/>
    </source>
</evidence>
<gene>
    <name evidence="2" type="ORF">CCR87_09565</name>
</gene>
<keyword evidence="1" id="KW-0732">Signal</keyword>
<dbReference type="Proteomes" id="UP000706333">
    <property type="component" value="Unassembled WGS sequence"/>
</dbReference>
<dbReference type="RefSeq" id="WP_201157330.1">
    <property type="nucleotide sequence ID" value="NZ_NHSD01000260.1"/>
</dbReference>
<protein>
    <submittedName>
        <fullName evidence="2">Uncharacterized protein</fullName>
    </submittedName>
</protein>
<evidence type="ECO:0000313" key="3">
    <source>
        <dbReference type="Proteomes" id="UP000706333"/>
    </source>
</evidence>
<sequence length="131" mass="13990">MIRFAVAMAATLATPASAVECWTASNFRGQTAQADGGYRFKSDSFADGMLICVTAEGGMVRGNDLDLVRLGDSTLMGWVTNGLGLEVVNVYQIDRRRGVLLVTQSRIGTATVTPLLPDYAAVFVADLARLE</sequence>
<comment type="caution">
    <text evidence="2">The sequence shown here is derived from an EMBL/GenBank/DDBJ whole genome shotgun (WGS) entry which is preliminary data.</text>
</comment>